<organism evidence="2 3">
    <name type="scientific">Pseudoalteromonas nigrifaciens</name>
    <dbReference type="NCBI Taxonomy" id="28109"/>
    <lineage>
        <taxon>Bacteria</taxon>
        <taxon>Pseudomonadati</taxon>
        <taxon>Pseudomonadota</taxon>
        <taxon>Gammaproteobacteria</taxon>
        <taxon>Alteromonadales</taxon>
        <taxon>Pseudoalteromonadaceae</taxon>
        <taxon>Pseudoalteromonas</taxon>
    </lineage>
</organism>
<dbReference type="InterPro" id="IPR003593">
    <property type="entry name" value="AAA+_ATPase"/>
</dbReference>
<dbReference type="PANTHER" id="PTHR42957:SF1">
    <property type="entry name" value="HELICASE MJ1565-RELATED"/>
    <property type="match status" value="1"/>
</dbReference>
<dbReference type="SMART" id="SM00382">
    <property type="entry name" value="AAA"/>
    <property type="match status" value="1"/>
</dbReference>
<dbReference type="Proteomes" id="UP000198329">
    <property type="component" value="Chromosome I"/>
</dbReference>
<proteinExistence type="predicted"/>
<accession>A0AAC9UKC8</accession>
<dbReference type="PANTHER" id="PTHR42957">
    <property type="entry name" value="HELICASE MJ1565-RELATED"/>
    <property type="match status" value="1"/>
</dbReference>
<dbReference type="Gene3D" id="3.40.50.300">
    <property type="entry name" value="P-loop containing nucleotide triphosphate hydrolases"/>
    <property type="match status" value="2"/>
</dbReference>
<dbReference type="InterPro" id="IPR027417">
    <property type="entry name" value="P-loop_NTPase"/>
</dbReference>
<gene>
    <name evidence="2" type="ORF">PNIG_a2338</name>
</gene>
<reference evidence="2 3" key="1">
    <citation type="submission" date="2015-03" db="EMBL/GenBank/DDBJ databases">
        <authorList>
            <person name="Xie B.-B."/>
            <person name="Rong J.-C."/>
            <person name="Qin Q.-L."/>
            <person name="Zhang Y.-Z."/>
        </authorList>
    </citation>
    <scope>NUCLEOTIDE SEQUENCE [LARGE SCALE GENOMIC DNA]</scope>
    <source>
        <strain evidence="2 3">KMM 661</strain>
    </source>
</reference>
<dbReference type="GeneID" id="300942004"/>
<dbReference type="AlphaFoldDB" id="A0AAC9UKC8"/>
<dbReference type="EMBL" id="CP011036">
    <property type="protein sequence ID" value="ASM54367.1"/>
    <property type="molecule type" value="Genomic_DNA"/>
</dbReference>
<sequence>MQDWVSYIDEVLLKRIQIGKNKGLYLSNIYLLSNSEASVLKLGNTAKSIFSGEEANKSPLQLKKLTVKNEISTLKNFQLPALQAASADAAKSDNNIHQLNLLLSRNPFNRYLCNWLSTNELSVVAGLPQKEVVGLTLKEEVEFGLNMTQQASDENKLFLGNLVKSGLKQRTEVSIDKRDLDKHTFIAGVTGSGKTTTCHRLLHSAQMPFLVIEPAKTEYRVLTKKDNSILIFTLGNDNVAPFRLNPFEFFPHENITSRVDMIKASIESAFDMEAAIPQLIEAAIYRCYEAKGWNIANSKNSYYENPFAPGVYAFPTLAELIDMTEVVVNEQGFDDRLKQDYVGSIKARLQGLLIGSKGQMLNTPRSINFKDLAQRNVILELEEIRNPSEKSLIMGFVLANLNEAVRANHEEYRKRGEKFRHITLIEEAHRLLSKFETGDSSNKKQGVETFADMLAEVRKYGESLIIVDQIPNKLTPEVLKNTSTKIIHKLFAQDDKEAVGNTMALSDEQKDFLSNLEPGRVILSTSGTTKPLQVQIKEFVSTTQETDVDPEEIRNIALQYYADNYKLGLIQGLELLESKPSADVIQDILQGNPMLAWINTVKNYKSNIELHNYIKGYGIGFMHQYILTTCYKTPAESDENEKQSNSRSDCLRLYLYAVLENSEVAFNMEQRNALCTNKKLNFN</sequence>
<dbReference type="InterPro" id="IPR008571">
    <property type="entry name" value="HerA-like"/>
</dbReference>
<dbReference type="RefSeq" id="WP_208619483.1">
    <property type="nucleotide sequence ID" value="NZ_BJXZ01000033.1"/>
</dbReference>
<dbReference type="Pfam" id="PF01935">
    <property type="entry name" value="DUF87"/>
    <property type="match status" value="1"/>
</dbReference>
<name>A0AAC9UKC8_9GAMM</name>
<dbReference type="KEGG" id="png:PNIG_a2338"/>
<protein>
    <recommendedName>
        <fullName evidence="1">AAA+ ATPase domain-containing protein</fullName>
    </recommendedName>
</protein>
<evidence type="ECO:0000259" key="1">
    <source>
        <dbReference type="SMART" id="SM00382"/>
    </source>
</evidence>
<evidence type="ECO:0000313" key="2">
    <source>
        <dbReference type="EMBL" id="ASM54367.1"/>
    </source>
</evidence>
<evidence type="ECO:0000313" key="3">
    <source>
        <dbReference type="Proteomes" id="UP000198329"/>
    </source>
</evidence>
<dbReference type="InterPro" id="IPR002789">
    <property type="entry name" value="HerA_central"/>
</dbReference>
<feature type="domain" description="AAA+ ATPase" evidence="1">
    <location>
        <begin position="180"/>
        <end position="568"/>
    </location>
</feature>
<keyword evidence="3" id="KW-1185">Reference proteome</keyword>
<dbReference type="SUPFAM" id="SSF52540">
    <property type="entry name" value="P-loop containing nucleoside triphosphate hydrolases"/>
    <property type="match status" value="1"/>
</dbReference>